<dbReference type="InterPro" id="IPR027396">
    <property type="entry name" value="DsrEFH-like"/>
</dbReference>
<evidence type="ECO:0000313" key="2">
    <source>
        <dbReference type="Proteomes" id="UP000284763"/>
    </source>
</evidence>
<protein>
    <submittedName>
        <fullName evidence="1">Cytoplasmic protein</fullName>
    </submittedName>
</protein>
<dbReference type="Pfam" id="PF02635">
    <property type="entry name" value="DsrE"/>
    <property type="match status" value="1"/>
</dbReference>
<dbReference type="EMBL" id="QZAB01000108">
    <property type="protein sequence ID" value="RQD90766.1"/>
    <property type="molecule type" value="Genomic_DNA"/>
</dbReference>
<dbReference type="Proteomes" id="UP000284763">
    <property type="component" value="Unassembled WGS sequence"/>
</dbReference>
<dbReference type="InterPro" id="IPR003787">
    <property type="entry name" value="Sulphur_relay_DsrE/F-like"/>
</dbReference>
<name>A0A3R8CDU1_9EURY</name>
<evidence type="ECO:0000313" key="1">
    <source>
        <dbReference type="EMBL" id="RQD90766.1"/>
    </source>
</evidence>
<dbReference type="AlphaFoldDB" id="A0A3R8CDU1"/>
<accession>A0A3R8CDU1</accession>
<dbReference type="Gene3D" id="3.40.1260.10">
    <property type="entry name" value="DsrEFH-like"/>
    <property type="match status" value="1"/>
</dbReference>
<proteinExistence type="predicted"/>
<dbReference type="SUPFAM" id="SSF75169">
    <property type="entry name" value="DsrEFH-like"/>
    <property type="match status" value="1"/>
</dbReference>
<sequence>MCFMHALLNVLDMKQKEFDVKLVIEGSATKQIKESQGKNSPIAQLYEKVKSAGLIDCVCKACSNKMGSLEDAKEQGLPICDDMSGHPSMSKYIDEGYEIIVI</sequence>
<reference evidence="1 2" key="1">
    <citation type="submission" date="2018-08" db="EMBL/GenBank/DDBJ databases">
        <title>The metabolism and importance of syntrophic acetate oxidation coupled to methane or sulfide production in haloalkaline environments.</title>
        <authorList>
            <person name="Timmers P.H.A."/>
            <person name="Vavourakis C.D."/>
            <person name="Sorokin D.Y."/>
            <person name="Sinninghe Damste J.S."/>
            <person name="Muyzer G."/>
            <person name="Stams A.J.M."/>
            <person name="Plugge C.M."/>
        </authorList>
    </citation>
    <scope>NUCLEOTIDE SEQUENCE [LARGE SCALE GENOMIC DNA]</scope>
    <source>
        <strain evidence="1">MSAO_Arc3</strain>
    </source>
</reference>
<comment type="caution">
    <text evidence="1">The sequence shown here is derived from an EMBL/GenBank/DDBJ whole genome shotgun (WGS) entry which is preliminary data.</text>
</comment>
<organism evidence="1 2">
    <name type="scientific">Methanosalsum natronophilum</name>
    <dbReference type="NCBI Taxonomy" id="768733"/>
    <lineage>
        <taxon>Archaea</taxon>
        <taxon>Methanobacteriati</taxon>
        <taxon>Methanobacteriota</taxon>
        <taxon>Stenosarchaea group</taxon>
        <taxon>Methanomicrobia</taxon>
        <taxon>Methanosarcinales</taxon>
        <taxon>Methanosarcinaceae</taxon>
        <taxon>Methanosalsum</taxon>
    </lineage>
</organism>
<gene>
    <name evidence="1" type="ORF">D5R95_01585</name>
</gene>